<dbReference type="GO" id="GO:0046872">
    <property type="term" value="F:metal ion binding"/>
    <property type="evidence" value="ECO:0007669"/>
    <property type="project" value="UniProtKB-KW"/>
</dbReference>
<dbReference type="AlphaFoldDB" id="A0A857J9L2"/>
<evidence type="ECO:0000256" key="2">
    <source>
        <dbReference type="ARBA" id="ARBA00004948"/>
    </source>
</evidence>
<dbReference type="EMBL" id="CP047650">
    <property type="protein sequence ID" value="QHI99682.1"/>
    <property type="molecule type" value="Genomic_DNA"/>
</dbReference>
<dbReference type="KEGG" id="xyk:GT347_17890"/>
<keyword evidence="6" id="KW-0479">Metal-binding</keyword>
<evidence type="ECO:0000313" key="14">
    <source>
        <dbReference type="EMBL" id="QHI99682.1"/>
    </source>
</evidence>
<dbReference type="GO" id="GO:0016740">
    <property type="term" value="F:transferase activity"/>
    <property type="evidence" value="ECO:0007669"/>
    <property type="project" value="UniProtKB-KW"/>
</dbReference>
<keyword evidence="12" id="KW-0732">Signal</keyword>
<dbReference type="RefSeq" id="WP_160553493.1">
    <property type="nucleotide sequence ID" value="NZ_CP047650.1"/>
</dbReference>
<keyword evidence="5" id="KW-0808">Transferase</keyword>
<evidence type="ECO:0000259" key="13">
    <source>
        <dbReference type="Pfam" id="PF09084"/>
    </source>
</evidence>
<evidence type="ECO:0000256" key="10">
    <source>
        <dbReference type="ARBA" id="ARBA00033171"/>
    </source>
</evidence>
<comment type="function">
    <text evidence="1">Responsible for the formation of the pyrimidine heterocycle in the thiamine biosynthesis pathway. Catalyzes the formation of hydroxymethylpyrimidine phosphate (HMP-P) from histidine and pyridoxal phosphate (PLP). The protein uses PLP and the active site histidine to form HMP-P, generating an inactive enzyme. The enzyme can only undergo a single turnover, which suggests it is a suicide enzyme.</text>
</comment>
<evidence type="ECO:0000256" key="11">
    <source>
        <dbReference type="ARBA" id="ARBA00048179"/>
    </source>
</evidence>
<dbReference type="PANTHER" id="PTHR31528:SF1">
    <property type="entry name" value="4-AMINO-5-HYDROXYMETHYL-2-METHYLPYRIMIDINE PHOSPHATE SYNTHASE THI11-RELATED"/>
    <property type="match status" value="1"/>
</dbReference>
<dbReference type="Gene3D" id="3.40.190.10">
    <property type="entry name" value="Periplasmic binding protein-like II"/>
    <property type="match status" value="2"/>
</dbReference>
<comment type="subunit">
    <text evidence="4">Homodimer.</text>
</comment>
<evidence type="ECO:0000256" key="7">
    <source>
        <dbReference type="ARBA" id="ARBA00022898"/>
    </source>
</evidence>
<gene>
    <name evidence="14" type="ORF">GT347_17890</name>
</gene>
<keyword evidence="7" id="KW-0663">Pyridoxal phosphate</keyword>
<proteinExistence type="inferred from homology"/>
<dbReference type="InterPro" id="IPR027939">
    <property type="entry name" value="NMT1/THI5"/>
</dbReference>
<dbReference type="SUPFAM" id="SSF53850">
    <property type="entry name" value="Periplasmic binding protein-like II"/>
    <property type="match status" value="1"/>
</dbReference>
<evidence type="ECO:0000256" key="5">
    <source>
        <dbReference type="ARBA" id="ARBA00022679"/>
    </source>
</evidence>
<feature type="chain" id="PRO_5032913906" description="Thiamine pyrimidine synthase" evidence="12">
    <location>
        <begin position="24"/>
        <end position="334"/>
    </location>
</feature>
<evidence type="ECO:0000256" key="12">
    <source>
        <dbReference type="SAM" id="SignalP"/>
    </source>
</evidence>
<feature type="signal peptide" evidence="12">
    <location>
        <begin position="1"/>
        <end position="23"/>
    </location>
</feature>
<evidence type="ECO:0000256" key="4">
    <source>
        <dbReference type="ARBA" id="ARBA00011738"/>
    </source>
</evidence>
<dbReference type="Pfam" id="PF09084">
    <property type="entry name" value="NMT1"/>
    <property type="match status" value="1"/>
</dbReference>
<comment type="catalytic activity">
    <reaction evidence="11">
        <text>N(6)-(pyridoxal phosphate)-L-lysyl-[4-amino-5-hydroxymethyl-2-methylpyrimidine phosphate synthase] + L-histidyl-[4-amino-5-hydroxymethyl-2-methylpyrimidine phosphate synthase] + 2 Fe(3+) + 4 H2O = L-lysyl-[4-amino-5-hydroxymethyl-2-methylpyrimidine phosphate synthase] + (2S)-2-amino-5-hydroxy-4-oxopentanoyl-[4-amino-5-hydroxymethyl-2-methylpyrimidine phosphate synthase] + 4-amino-2-methyl-5-(phosphooxymethyl)pyrimidine + 3-oxopropanoate + 2 Fe(2+) + 2 H(+)</text>
        <dbReference type="Rhea" id="RHEA:65756"/>
        <dbReference type="Rhea" id="RHEA-COMP:16892"/>
        <dbReference type="Rhea" id="RHEA-COMP:16893"/>
        <dbReference type="Rhea" id="RHEA-COMP:16894"/>
        <dbReference type="Rhea" id="RHEA-COMP:16895"/>
        <dbReference type="ChEBI" id="CHEBI:15377"/>
        <dbReference type="ChEBI" id="CHEBI:15378"/>
        <dbReference type="ChEBI" id="CHEBI:29033"/>
        <dbReference type="ChEBI" id="CHEBI:29034"/>
        <dbReference type="ChEBI" id="CHEBI:29969"/>
        <dbReference type="ChEBI" id="CHEBI:29979"/>
        <dbReference type="ChEBI" id="CHEBI:33190"/>
        <dbReference type="ChEBI" id="CHEBI:58354"/>
        <dbReference type="ChEBI" id="CHEBI:143915"/>
        <dbReference type="ChEBI" id="CHEBI:157692"/>
    </reaction>
    <physiologicalReaction direction="left-to-right" evidence="11">
        <dbReference type="Rhea" id="RHEA:65757"/>
    </physiologicalReaction>
</comment>
<dbReference type="InterPro" id="IPR015168">
    <property type="entry name" value="SsuA/THI5"/>
</dbReference>
<sequence>MNRFVSRLAACLLGLSLATGALAQGMDKLKVRLDWTPWGVQGAMHLAQQKGWFAAAKLDVEMEDGNGSVTTVQLVGSGDQFDIGHAALASMMIARDKGLPVKAVAVFARLSDVGLLVPTGAGIKGPADLKGKKVVYTAGSLEAPFIDSFLAAGGLKRGDLELVSVDAASKAGTYMAGRADAAFSTIPFFLPVVSQSRPSEGIRFADYKLNMPSFGLFATESKIAAKREAIARFSSVVSAAWQYIYEGHEDEAVEAIVAQRPQAKLDKKVLRGQIDALKGFFKLPAPAGSPLGTPVAEDFTVAVKTLTDAGLMKNSKDGKDFFEPGLVRPAPAVK</sequence>
<evidence type="ECO:0000313" key="15">
    <source>
        <dbReference type="Proteomes" id="UP000464787"/>
    </source>
</evidence>
<dbReference type="Proteomes" id="UP000464787">
    <property type="component" value="Chromosome"/>
</dbReference>
<evidence type="ECO:0000256" key="1">
    <source>
        <dbReference type="ARBA" id="ARBA00003469"/>
    </source>
</evidence>
<protein>
    <recommendedName>
        <fullName evidence="10">Thiamine pyrimidine synthase</fullName>
    </recommendedName>
</protein>
<evidence type="ECO:0000256" key="3">
    <source>
        <dbReference type="ARBA" id="ARBA00009406"/>
    </source>
</evidence>
<evidence type="ECO:0000256" key="6">
    <source>
        <dbReference type="ARBA" id="ARBA00022723"/>
    </source>
</evidence>
<dbReference type="PANTHER" id="PTHR31528">
    <property type="entry name" value="4-AMINO-5-HYDROXYMETHYL-2-METHYLPYRIMIDINE PHOSPHATE SYNTHASE THI11-RELATED"/>
    <property type="match status" value="1"/>
</dbReference>
<evidence type="ECO:0000256" key="9">
    <source>
        <dbReference type="ARBA" id="ARBA00023004"/>
    </source>
</evidence>
<accession>A0A857J9L2</accession>
<comment type="pathway">
    <text evidence="2">Cofactor biosynthesis; thiamine diphosphate biosynthesis.</text>
</comment>
<keyword evidence="9" id="KW-0408">Iron</keyword>
<evidence type="ECO:0000256" key="8">
    <source>
        <dbReference type="ARBA" id="ARBA00022977"/>
    </source>
</evidence>
<organism evidence="14 15">
    <name type="scientific">Xylophilus rhododendri</name>
    <dbReference type="NCBI Taxonomy" id="2697032"/>
    <lineage>
        <taxon>Bacteria</taxon>
        <taxon>Pseudomonadati</taxon>
        <taxon>Pseudomonadota</taxon>
        <taxon>Betaproteobacteria</taxon>
        <taxon>Burkholderiales</taxon>
        <taxon>Xylophilus</taxon>
    </lineage>
</organism>
<dbReference type="GO" id="GO:0009228">
    <property type="term" value="P:thiamine biosynthetic process"/>
    <property type="evidence" value="ECO:0007669"/>
    <property type="project" value="UniProtKB-KW"/>
</dbReference>
<reference evidence="14 15" key="1">
    <citation type="submission" date="2020-01" db="EMBL/GenBank/DDBJ databases">
        <title>Genome sequencing of strain KACC 21265.</title>
        <authorList>
            <person name="Heo J."/>
            <person name="Kim S.-J."/>
            <person name="Kim J.-S."/>
            <person name="Hong S.-B."/>
            <person name="Kwon S.-W."/>
        </authorList>
    </citation>
    <scope>NUCLEOTIDE SEQUENCE [LARGE SCALE GENOMIC DNA]</scope>
    <source>
        <strain evidence="14 15">KACC 21265</strain>
    </source>
</reference>
<keyword evidence="15" id="KW-1185">Reference proteome</keyword>
<keyword evidence="8" id="KW-0784">Thiamine biosynthesis</keyword>
<feature type="domain" description="SsuA/THI5-like" evidence="13">
    <location>
        <begin position="45"/>
        <end position="246"/>
    </location>
</feature>
<name>A0A857J9L2_9BURK</name>
<comment type="similarity">
    <text evidence="3">Belongs to the NMT1/THI5 family.</text>
</comment>